<evidence type="ECO:0000256" key="4">
    <source>
        <dbReference type="ARBA" id="ARBA00022823"/>
    </source>
</evidence>
<accession>A0A077MAQ4</accession>
<dbReference type="Gene3D" id="2.40.50.100">
    <property type="match status" value="1"/>
</dbReference>
<feature type="region of interest" description="Disordered" evidence="7">
    <location>
        <begin position="273"/>
        <end position="294"/>
    </location>
</feature>
<keyword evidence="10" id="KW-0670">Pyruvate</keyword>
<name>A0A077MAQ4_9MICO</name>
<dbReference type="PANTHER" id="PTHR43178:SF5">
    <property type="entry name" value="LIPOAMIDE ACYLTRANSFERASE COMPONENT OF BRANCHED-CHAIN ALPHA-KETO ACID DEHYDROGENASE COMPLEX, MITOCHONDRIAL"/>
    <property type="match status" value="1"/>
</dbReference>
<dbReference type="Pfam" id="PF00198">
    <property type="entry name" value="2-oxoacid_dh"/>
    <property type="match status" value="1"/>
</dbReference>
<dbReference type="AlphaFoldDB" id="A0A077MAQ4"/>
<dbReference type="SUPFAM" id="SSF47005">
    <property type="entry name" value="Peripheral subunit-binding domain of 2-oxo acid dehydrogenase complex"/>
    <property type="match status" value="1"/>
</dbReference>
<keyword evidence="3 6" id="KW-0808">Transferase</keyword>
<feature type="compositionally biased region" description="Low complexity" evidence="7">
    <location>
        <begin position="81"/>
        <end position="106"/>
    </location>
</feature>
<proteinExistence type="inferred from homology"/>
<dbReference type="Pfam" id="PF02817">
    <property type="entry name" value="E3_binding"/>
    <property type="match status" value="1"/>
</dbReference>
<evidence type="ECO:0000256" key="2">
    <source>
        <dbReference type="ARBA" id="ARBA00007317"/>
    </source>
</evidence>
<evidence type="ECO:0000256" key="7">
    <source>
        <dbReference type="SAM" id="MobiDB-lite"/>
    </source>
</evidence>
<dbReference type="InterPro" id="IPR011053">
    <property type="entry name" value="Single_hybrid_motif"/>
</dbReference>
<dbReference type="Gene3D" id="4.10.320.10">
    <property type="entry name" value="E3-binding domain"/>
    <property type="match status" value="1"/>
</dbReference>
<dbReference type="PROSITE" id="PS50968">
    <property type="entry name" value="BIOTINYL_LIPOYL"/>
    <property type="match status" value="1"/>
</dbReference>
<evidence type="ECO:0000259" key="8">
    <source>
        <dbReference type="PROSITE" id="PS50968"/>
    </source>
</evidence>
<dbReference type="STRING" id="1193518.BN13_70025"/>
<sequence length="550" mass="56651">MREFKLPDPGEGLTEADVVTWRVAVGDVVAVNDIVVEIETAKSLVELPIPYAGTVSALLVNEGDTVEVGAPIIVIDDGSGAAAGGSATDATATTTEGSAPSEAAAGGQAGSGEAGGPVAVAAEEPKASGAAESKPGGAAEPKAERTAVLVGYGVKQTEAKRRPRRKQNLLQTIAHYPDEEPAVKESVHADASSGVGELVAAHSTHVLRDQRPLSELAQHSRADLERAWVLAKPMVRKLAKDLGVDLVTVEATGDGGTITRDDVLAARDSARGLAPADAGGAGSSGPGSASGDAALVGGARHTAAVSAPAWPGDRGEERTPIKGVRKATAAAMVSSAFTAPHVTEWVEVDVTATMDLVDRLKKDKEFAGVKVTPLLVLAKAMCVAVRRNPGVNATWDEAAQEIVLKRYVNLGIAAATPRGLLVPNVKDADLMSMAQLAGAIGELTETARQGKMQPADMSGGTITITNIGVFGIDAGTPILNRGESAILAFGTITRKPWVVGKGDDERIEPRWVTTLALSFDHRLVDGELGSRYLADVAAILHDPAKGLVWG</sequence>
<dbReference type="InterPro" id="IPR004167">
    <property type="entry name" value="PSBD"/>
</dbReference>
<dbReference type="Pfam" id="PF00364">
    <property type="entry name" value="Biotin_lipoyl"/>
    <property type="match status" value="1"/>
</dbReference>
<dbReference type="Proteomes" id="UP000035720">
    <property type="component" value="Unassembled WGS sequence"/>
</dbReference>
<dbReference type="RefSeq" id="WP_048544045.1">
    <property type="nucleotide sequence ID" value="NZ_HF571038.1"/>
</dbReference>
<dbReference type="PANTHER" id="PTHR43178">
    <property type="entry name" value="DIHYDROLIPOAMIDE ACETYLTRANSFERASE COMPONENT OF PYRUVATE DEHYDROGENASE COMPLEX"/>
    <property type="match status" value="1"/>
</dbReference>
<comment type="similarity">
    <text evidence="2 6">Belongs to the 2-oxoacid dehydrogenase family.</text>
</comment>
<dbReference type="GO" id="GO:0031405">
    <property type="term" value="F:lipoic acid binding"/>
    <property type="evidence" value="ECO:0007669"/>
    <property type="project" value="TreeGrafter"/>
</dbReference>
<dbReference type="PROSITE" id="PS51826">
    <property type="entry name" value="PSBD"/>
    <property type="match status" value="1"/>
</dbReference>
<comment type="caution">
    <text evidence="10">The sequence shown here is derived from an EMBL/GenBank/DDBJ whole genome shotgun (WGS) entry which is preliminary data.</text>
</comment>
<keyword evidence="5 6" id="KW-0012">Acyltransferase</keyword>
<feature type="domain" description="Peripheral subunit-binding (PSBD)" evidence="9">
    <location>
        <begin position="230"/>
        <end position="267"/>
    </location>
</feature>
<feature type="domain" description="Lipoyl-binding" evidence="8">
    <location>
        <begin position="1"/>
        <end position="76"/>
    </location>
</feature>
<dbReference type="SUPFAM" id="SSF51230">
    <property type="entry name" value="Single hybrid motif"/>
    <property type="match status" value="1"/>
</dbReference>
<evidence type="ECO:0000256" key="3">
    <source>
        <dbReference type="ARBA" id="ARBA00022679"/>
    </source>
</evidence>
<dbReference type="InterPro" id="IPR000089">
    <property type="entry name" value="Biotin_lipoyl"/>
</dbReference>
<dbReference type="InterPro" id="IPR023213">
    <property type="entry name" value="CAT-like_dom_sf"/>
</dbReference>
<dbReference type="CDD" id="cd06849">
    <property type="entry name" value="lipoyl_domain"/>
    <property type="match status" value="1"/>
</dbReference>
<dbReference type="Gene3D" id="3.30.559.10">
    <property type="entry name" value="Chloramphenicol acetyltransferase-like domain"/>
    <property type="match status" value="1"/>
</dbReference>
<evidence type="ECO:0000256" key="6">
    <source>
        <dbReference type="RuleBase" id="RU003423"/>
    </source>
</evidence>
<evidence type="ECO:0000259" key="9">
    <source>
        <dbReference type="PROSITE" id="PS51826"/>
    </source>
</evidence>
<gene>
    <name evidence="10" type="primary">pdhC</name>
    <name evidence="10" type="ORF">BN13_70025</name>
</gene>
<dbReference type="EMBL" id="CAJC01000183">
    <property type="protein sequence ID" value="CCI54401.1"/>
    <property type="molecule type" value="Genomic_DNA"/>
</dbReference>
<comment type="cofactor">
    <cofactor evidence="1 6">
        <name>(R)-lipoate</name>
        <dbReference type="ChEBI" id="CHEBI:83088"/>
    </cofactor>
</comment>
<evidence type="ECO:0000313" key="10">
    <source>
        <dbReference type="EMBL" id="CCI54401.1"/>
    </source>
</evidence>
<dbReference type="InterPro" id="IPR036625">
    <property type="entry name" value="E3-bd_dom_sf"/>
</dbReference>
<feature type="region of interest" description="Disordered" evidence="7">
    <location>
        <begin position="81"/>
        <end position="143"/>
    </location>
</feature>
<dbReference type="InterPro" id="IPR050743">
    <property type="entry name" value="2-oxoacid_DH_E2_comp"/>
</dbReference>
<evidence type="ECO:0000256" key="5">
    <source>
        <dbReference type="ARBA" id="ARBA00023315"/>
    </source>
</evidence>
<evidence type="ECO:0000313" key="11">
    <source>
        <dbReference type="Proteomes" id="UP000035720"/>
    </source>
</evidence>
<organism evidence="10 11">
    <name type="scientific">Nostocoides jenkinsii Ben 74</name>
    <dbReference type="NCBI Taxonomy" id="1193518"/>
    <lineage>
        <taxon>Bacteria</taxon>
        <taxon>Bacillati</taxon>
        <taxon>Actinomycetota</taxon>
        <taxon>Actinomycetes</taxon>
        <taxon>Micrococcales</taxon>
        <taxon>Intrasporangiaceae</taxon>
        <taxon>Nostocoides</taxon>
    </lineage>
</organism>
<dbReference type="FunFam" id="3.30.559.10:FF:000007">
    <property type="entry name" value="Dihydrolipoamide acetyltransferase component of pyruvate dehydrogenase complex"/>
    <property type="match status" value="1"/>
</dbReference>
<dbReference type="OrthoDB" id="9805770at2"/>
<dbReference type="GO" id="GO:0016407">
    <property type="term" value="F:acetyltransferase activity"/>
    <property type="evidence" value="ECO:0007669"/>
    <property type="project" value="TreeGrafter"/>
</dbReference>
<dbReference type="InterPro" id="IPR001078">
    <property type="entry name" value="2-oxoacid_DH_actylTfrase"/>
</dbReference>
<protein>
    <recommendedName>
        <fullName evidence="6">Dihydrolipoamide acetyltransferase component of pyruvate dehydrogenase complex</fullName>
        <ecNumber evidence="6">2.3.1.-</ecNumber>
    </recommendedName>
</protein>
<evidence type="ECO:0000256" key="1">
    <source>
        <dbReference type="ARBA" id="ARBA00001938"/>
    </source>
</evidence>
<dbReference type="SUPFAM" id="SSF52777">
    <property type="entry name" value="CoA-dependent acyltransferases"/>
    <property type="match status" value="1"/>
</dbReference>
<reference evidence="10 11" key="1">
    <citation type="journal article" date="2013" name="ISME J.">
        <title>A metabolic model for members of the genus Tetrasphaera involved in enhanced biological phosphorus removal.</title>
        <authorList>
            <person name="Kristiansen R."/>
            <person name="Nguyen H.T.T."/>
            <person name="Saunders A.M."/>
            <person name="Nielsen J.L."/>
            <person name="Wimmer R."/>
            <person name="Le V.Q."/>
            <person name="McIlroy S.J."/>
            <person name="Petrovski S."/>
            <person name="Seviour R.J."/>
            <person name="Calteau A."/>
            <person name="Nielsen K.L."/>
            <person name="Nielsen P.H."/>
        </authorList>
    </citation>
    <scope>NUCLEOTIDE SEQUENCE [LARGE SCALE GENOMIC DNA]</scope>
    <source>
        <strain evidence="10 11">Ben 74</strain>
    </source>
</reference>
<dbReference type="EC" id="2.3.1.-" evidence="6"/>
<keyword evidence="4 6" id="KW-0450">Lipoyl</keyword>
<keyword evidence="11" id="KW-1185">Reference proteome</keyword>
<dbReference type="GO" id="GO:0005737">
    <property type="term" value="C:cytoplasm"/>
    <property type="evidence" value="ECO:0007669"/>
    <property type="project" value="TreeGrafter"/>
</dbReference>